<dbReference type="GeneID" id="302999879"/>
<dbReference type="EMBL" id="CP002631">
    <property type="protein sequence ID" value="AEB15114.1"/>
    <property type="molecule type" value="Genomic_DNA"/>
</dbReference>
<keyword evidence="1" id="KW-0732">Signal</keyword>
<keyword evidence="4" id="KW-1185">Reference proteome</keyword>
<dbReference type="KEGG" id="tsu:Tresu_2245"/>
<dbReference type="STRING" id="869209.Tresu_2245"/>
<name>F2NTQ5_TRES6</name>
<evidence type="ECO:0000313" key="3">
    <source>
        <dbReference type="EMBL" id="AEB15114.1"/>
    </source>
</evidence>
<accession>F2NTQ5</accession>
<dbReference type="InterPro" id="IPR051043">
    <property type="entry name" value="Sulfatase_Mod_Factor_Kinase"/>
</dbReference>
<feature type="chain" id="PRO_5003287428" evidence="1">
    <location>
        <begin position="23"/>
        <end position="263"/>
    </location>
</feature>
<dbReference type="Proteomes" id="UP000006852">
    <property type="component" value="Chromosome"/>
</dbReference>
<feature type="signal peptide" evidence="1">
    <location>
        <begin position="1"/>
        <end position="22"/>
    </location>
</feature>
<dbReference type="eggNOG" id="COG1262">
    <property type="taxonomic scope" value="Bacteria"/>
</dbReference>
<reference evidence="3 4" key="1">
    <citation type="journal article" date="2011" name="Stand. Genomic Sci.">
        <title>Complete genome sequence of Treponema succinifaciens type strain (6091).</title>
        <authorList>
            <person name="Han C."/>
            <person name="Gronow S."/>
            <person name="Teshima H."/>
            <person name="Lapidus A."/>
            <person name="Nolan M."/>
            <person name="Lucas S."/>
            <person name="Hammon N."/>
            <person name="Deshpande S."/>
            <person name="Cheng J.F."/>
            <person name="Zeytun A."/>
            <person name="Tapia R."/>
            <person name="Goodwin L."/>
            <person name="Pitluck S."/>
            <person name="Liolios K."/>
            <person name="Pagani I."/>
            <person name="Ivanova N."/>
            <person name="Mavromatis K."/>
            <person name="Mikhailova N."/>
            <person name="Huntemann M."/>
            <person name="Pati A."/>
            <person name="Chen A."/>
            <person name="Palaniappan K."/>
            <person name="Land M."/>
            <person name="Hauser L."/>
            <person name="Brambilla E.M."/>
            <person name="Rohde M."/>
            <person name="Goker M."/>
            <person name="Woyke T."/>
            <person name="Bristow J."/>
            <person name="Eisen J.A."/>
            <person name="Markowitz V."/>
            <person name="Hugenholtz P."/>
            <person name="Kyrpides N.C."/>
            <person name="Klenk H.P."/>
            <person name="Detter J.C."/>
        </authorList>
    </citation>
    <scope>NUCLEOTIDE SEQUENCE [LARGE SCALE GENOMIC DNA]</scope>
    <source>
        <strain evidence="4">ATCC 33096 / DSM 2489 / 6091</strain>
    </source>
</reference>
<dbReference type="AlphaFoldDB" id="F2NTQ5"/>
<dbReference type="Gene3D" id="3.90.1580.10">
    <property type="entry name" value="paralog of FGE (formylglycine-generating enzyme)"/>
    <property type="match status" value="1"/>
</dbReference>
<organism evidence="3 4">
    <name type="scientific">Treponema succinifaciens (strain ATCC 33096 / DSM 2489 / 6091)</name>
    <dbReference type="NCBI Taxonomy" id="869209"/>
    <lineage>
        <taxon>Bacteria</taxon>
        <taxon>Pseudomonadati</taxon>
        <taxon>Spirochaetota</taxon>
        <taxon>Spirochaetia</taxon>
        <taxon>Spirochaetales</taxon>
        <taxon>Treponemataceae</taxon>
        <taxon>Treponema</taxon>
    </lineage>
</organism>
<dbReference type="SUPFAM" id="SSF56436">
    <property type="entry name" value="C-type lectin-like"/>
    <property type="match status" value="1"/>
</dbReference>
<dbReference type="RefSeq" id="WP_013702366.1">
    <property type="nucleotide sequence ID" value="NC_015385.1"/>
</dbReference>
<dbReference type="InterPro" id="IPR042095">
    <property type="entry name" value="SUMF_sf"/>
</dbReference>
<proteinExistence type="predicted"/>
<dbReference type="PANTHER" id="PTHR23150:SF19">
    <property type="entry name" value="FORMYLGLYCINE-GENERATING ENZYME"/>
    <property type="match status" value="1"/>
</dbReference>
<gene>
    <name evidence="3" type="ordered locus">Tresu_2245</name>
</gene>
<dbReference type="Pfam" id="PF03781">
    <property type="entry name" value="FGE-sulfatase"/>
    <property type="match status" value="1"/>
</dbReference>
<dbReference type="OrthoDB" id="9812707at2"/>
<dbReference type="PANTHER" id="PTHR23150">
    <property type="entry name" value="SULFATASE MODIFYING FACTOR 1, 2"/>
    <property type="match status" value="1"/>
</dbReference>
<reference evidence="4" key="2">
    <citation type="submission" date="2011-04" db="EMBL/GenBank/DDBJ databases">
        <title>The complete genome of chromosome of Treponema succinifaciens DSM 2489.</title>
        <authorList>
            <person name="Lucas S."/>
            <person name="Copeland A."/>
            <person name="Lapidus A."/>
            <person name="Bruce D."/>
            <person name="Goodwin L."/>
            <person name="Pitluck S."/>
            <person name="Peters L."/>
            <person name="Kyrpides N."/>
            <person name="Mavromatis K."/>
            <person name="Ivanova N."/>
            <person name="Ovchinnikova G."/>
            <person name="Teshima H."/>
            <person name="Detter J.C."/>
            <person name="Tapia R."/>
            <person name="Han C."/>
            <person name="Land M."/>
            <person name="Hauser L."/>
            <person name="Markowitz V."/>
            <person name="Cheng J.-F."/>
            <person name="Hugenholtz P."/>
            <person name="Woyke T."/>
            <person name="Wu D."/>
            <person name="Gronow S."/>
            <person name="Wellnitz S."/>
            <person name="Brambilla E."/>
            <person name="Klenk H.-P."/>
            <person name="Eisen J.A."/>
        </authorList>
    </citation>
    <scope>NUCLEOTIDE SEQUENCE [LARGE SCALE GENOMIC DNA]</scope>
    <source>
        <strain evidence="4">ATCC 33096 / DSM 2489 / 6091</strain>
    </source>
</reference>
<evidence type="ECO:0000256" key="1">
    <source>
        <dbReference type="SAM" id="SignalP"/>
    </source>
</evidence>
<feature type="domain" description="Sulfatase-modifying factor enzyme-like" evidence="2">
    <location>
        <begin position="24"/>
        <end position="194"/>
    </location>
</feature>
<dbReference type="GO" id="GO:0120147">
    <property type="term" value="F:formylglycine-generating oxidase activity"/>
    <property type="evidence" value="ECO:0007669"/>
    <property type="project" value="TreeGrafter"/>
</dbReference>
<dbReference type="HOGENOM" id="CLU_1057453_0_0_12"/>
<dbReference type="InterPro" id="IPR005532">
    <property type="entry name" value="SUMF_dom"/>
</dbReference>
<protein>
    <submittedName>
        <fullName evidence="3">Sulphatase-modifying factor protein</fullName>
    </submittedName>
</protein>
<sequence>MKHTKFILAAVLALATIVPLSAQNNMILVKGGTFQMGSNSEEDAPVHTVTVSDFYMSQTKITLYEWMSTTGAYPIGYYREEIPQSQWKITAAGNISWYDAIVYCNFRSIEEGLTPCYASNGSKDNINNAEKLRAEYPNITCDWNANGYRLPTEAEWEYAARNEIRISDFNKGNHEWCWDLYSSDYYNKSKNSKDPHGSDYGEMSSWGKMYFDRILRGGLDDMQLDLGNKIPTPIYKRLKWEPKYYDTALGPYPLSFRVVRNAK</sequence>
<evidence type="ECO:0000313" key="4">
    <source>
        <dbReference type="Proteomes" id="UP000006852"/>
    </source>
</evidence>
<evidence type="ECO:0000259" key="2">
    <source>
        <dbReference type="Pfam" id="PF03781"/>
    </source>
</evidence>
<dbReference type="InterPro" id="IPR016187">
    <property type="entry name" value="CTDL_fold"/>
</dbReference>